<dbReference type="InterPro" id="IPR004087">
    <property type="entry name" value="KH_dom"/>
</dbReference>
<dbReference type="Pfam" id="PF13184">
    <property type="entry name" value="KH_NusA_1st"/>
    <property type="match status" value="1"/>
</dbReference>
<dbReference type="InterPro" id="IPR013735">
    <property type="entry name" value="TF_NusA_N"/>
</dbReference>
<dbReference type="InterPro" id="IPR015946">
    <property type="entry name" value="KH_dom-like_a/b"/>
</dbReference>
<feature type="domain" description="K Homology" evidence="8">
    <location>
        <begin position="246"/>
        <end position="310"/>
    </location>
</feature>
<comment type="function">
    <text evidence="7">Participates in both transcription termination and antitermination.</text>
</comment>
<dbReference type="InterPro" id="IPR025249">
    <property type="entry name" value="TF_NusA_KH_1st"/>
</dbReference>
<dbReference type="Pfam" id="PF13240">
    <property type="entry name" value="Zn_Ribbon_1"/>
    <property type="match status" value="1"/>
</dbReference>
<comment type="similarity">
    <text evidence="7">Belongs to the NusA family.</text>
</comment>
<dbReference type="FunFam" id="3.30.300.20:FF:000002">
    <property type="entry name" value="Transcription termination/antitermination protein NusA"/>
    <property type="match status" value="1"/>
</dbReference>
<dbReference type="EMBL" id="DXHU01000005">
    <property type="protein sequence ID" value="HIV98384.1"/>
    <property type="molecule type" value="Genomic_DNA"/>
</dbReference>
<dbReference type="GO" id="GO:0006353">
    <property type="term" value="P:DNA-templated transcription termination"/>
    <property type="evidence" value="ECO:0007669"/>
    <property type="project" value="UniProtKB-UniRule"/>
</dbReference>
<dbReference type="Gene3D" id="3.30.300.20">
    <property type="match status" value="2"/>
</dbReference>
<gene>
    <name evidence="7 9" type="primary">nusA</name>
    <name evidence="9" type="ORF">IAB12_01215</name>
</gene>
<reference evidence="9" key="1">
    <citation type="journal article" date="2021" name="PeerJ">
        <title>Extensive microbial diversity within the chicken gut microbiome revealed by metagenomics and culture.</title>
        <authorList>
            <person name="Gilroy R."/>
            <person name="Ravi A."/>
            <person name="Getino M."/>
            <person name="Pursley I."/>
            <person name="Horton D.L."/>
            <person name="Alikhan N.F."/>
            <person name="Baker D."/>
            <person name="Gharbi K."/>
            <person name="Hall N."/>
            <person name="Watson M."/>
            <person name="Adriaenssens E.M."/>
            <person name="Foster-Nyarko E."/>
            <person name="Jarju S."/>
            <person name="Secka A."/>
            <person name="Antonio M."/>
            <person name="Oren A."/>
            <person name="Chaudhuri R.R."/>
            <person name="La Ragione R."/>
            <person name="Hildebrand F."/>
            <person name="Pallen M.J."/>
        </authorList>
    </citation>
    <scope>NUCLEOTIDE SEQUENCE</scope>
    <source>
        <strain evidence="9">Gambia11-129</strain>
    </source>
</reference>
<dbReference type="GO" id="GO:0005829">
    <property type="term" value="C:cytosol"/>
    <property type="evidence" value="ECO:0007669"/>
    <property type="project" value="TreeGrafter"/>
</dbReference>
<evidence type="ECO:0000256" key="5">
    <source>
        <dbReference type="ARBA" id="ARBA00023015"/>
    </source>
</evidence>
<keyword evidence="3 7" id="KW-0889">Transcription antitermination</keyword>
<proteinExistence type="inferred from homology"/>
<dbReference type="CDD" id="cd02134">
    <property type="entry name" value="KH-II_NusA_rpt1"/>
    <property type="match status" value="1"/>
</dbReference>
<evidence type="ECO:0000313" key="9">
    <source>
        <dbReference type="EMBL" id="HIV98384.1"/>
    </source>
</evidence>
<dbReference type="PANTHER" id="PTHR22648:SF0">
    <property type="entry name" value="TRANSCRIPTION TERMINATION_ANTITERMINATION PROTEIN NUSA"/>
    <property type="match status" value="1"/>
</dbReference>
<dbReference type="NCBIfam" id="TIGR01953">
    <property type="entry name" value="NusA"/>
    <property type="match status" value="1"/>
</dbReference>
<dbReference type="GO" id="GO:0031564">
    <property type="term" value="P:transcription antitermination"/>
    <property type="evidence" value="ECO:0007669"/>
    <property type="project" value="UniProtKB-UniRule"/>
</dbReference>
<dbReference type="PANTHER" id="PTHR22648">
    <property type="entry name" value="TRANSCRIPTION TERMINATION FACTOR NUSA"/>
    <property type="match status" value="1"/>
</dbReference>
<organism evidence="9 10">
    <name type="scientific">Candidatus Ornithospirochaeta avicola</name>
    <dbReference type="NCBI Taxonomy" id="2840896"/>
    <lineage>
        <taxon>Bacteria</taxon>
        <taxon>Pseudomonadati</taxon>
        <taxon>Spirochaetota</taxon>
        <taxon>Spirochaetia</taxon>
        <taxon>Spirochaetales</taxon>
        <taxon>Spirochaetaceae</taxon>
        <taxon>Spirochaetaceae incertae sedis</taxon>
        <taxon>Candidatus Ornithospirochaeta</taxon>
    </lineage>
</organism>
<dbReference type="SMART" id="SM00322">
    <property type="entry name" value="KH"/>
    <property type="match status" value="2"/>
</dbReference>
<feature type="domain" description="K Homology" evidence="8">
    <location>
        <begin position="317"/>
        <end position="376"/>
    </location>
</feature>
<comment type="subunit">
    <text evidence="7">Monomer. Binds directly to the core enzyme of the DNA-dependent RNA polymerase and to nascent RNA.</text>
</comment>
<dbReference type="GO" id="GO:0003723">
    <property type="term" value="F:RNA binding"/>
    <property type="evidence" value="ECO:0007669"/>
    <property type="project" value="UniProtKB-UniRule"/>
</dbReference>
<name>A0A9D1TM71_9SPIO</name>
<accession>A0A9D1TM71</accession>
<reference evidence="9" key="2">
    <citation type="submission" date="2021-04" db="EMBL/GenBank/DDBJ databases">
        <authorList>
            <person name="Gilroy R."/>
        </authorList>
    </citation>
    <scope>NUCLEOTIDE SEQUENCE</scope>
    <source>
        <strain evidence="9">Gambia11-129</strain>
    </source>
</reference>
<dbReference type="InterPro" id="IPR009019">
    <property type="entry name" value="KH_sf_prok-type"/>
</dbReference>
<evidence type="ECO:0000259" key="8">
    <source>
        <dbReference type="SMART" id="SM00322"/>
    </source>
</evidence>
<dbReference type="GO" id="GO:0003700">
    <property type="term" value="F:DNA-binding transcription factor activity"/>
    <property type="evidence" value="ECO:0007669"/>
    <property type="project" value="InterPro"/>
</dbReference>
<evidence type="ECO:0000256" key="3">
    <source>
        <dbReference type="ARBA" id="ARBA00022814"/>
    </source>
</evidence>
<dbReference type="SUPFAM" id="SSF54814">
    <property type="entry name" value="Prokaryotic type KH domain (KH-domain type II)"/>
    <property type="match status" value="2"/>
</dbReference>
<evidence type="ECO:0000256" key="7">
    <source>
        <dbReference type="HAMAP-Rule" id="MF_00945"/>
    </source>
</evidence>
<protein>
    <recommendedName>
        <fullName evidence="7">Transcription termination/antitermination protein NusA</fullName>
    </recommendedName>
</protein>
<dbReference type="Gene3D" id="3.30.1480.10">
    <property type="entry name" value="NusA, N-terminal domain"/>
    <property type="match status" value="1"/>
</dbReference>
<comment type="caution">
    <text evidence="9">The sequence shown here is derived from an EMBL/GenBank/DDBJ whole genome shotgun (WGS) entry which is preliminary data.</text>
</comment>
<dbReference type="Pfam" id="PF08529">
    <property type="entry name" value="NusA_N"/>
    <property type="match status" value="1"/>
</dbReference>
<dbReference type="SUPFAM" id="SSF69705">
    <property type="entry name" value="Transcription factor NusA, N-terminal domain"/>
    <property type="match status" value="1"/>
</dbReference>
<dbReference type="AlphaFoldDB" id="A0A9D1TM71"/>
<dbReference type="Proteomes" id="UP000823936">
    <property type="component" value="Unassembled WGS sequence"/>
</dbReference>
<keyword evidence="5 7" id="KW-0805">Transcription regulation</keyword>
<keyword evidence="1 7" id="KW-0806">Transcription termination</keyword>
<dbReference type="Gene3D" id="2.40.50.140">
    <property type="entry name" value="Nucleic acid-binding proteins"/>
    <property type="match status" value="1"/>
</dbReference>
<evidence type="ECO:0000256" key="2">
    <source>
        <dbReference type="ARBA" id="ARBA00022490"/>
    </source>
</evidence>
<dbReference type="InterPro" id="IPR030842">
    <property type="entry name" value="TF_NusA_bacterial"/>
</dbReference>
<evidence type="ECO:0000256" key="4">
    <source>
        <dbReference type="ARBA" id="ARBA00022884"/>
    </source>
</evidence>
<dbReference type="InterPro" id="IPR010213">
    <property type="entry name" value="TF_NusA"/>
</dbReference>
<dbReference type="InterPro" id="IPR012340">
    <property type="entry name" value="NA-bd_OB-fold"/>
</dbReference>
<keyword evidence="4 7" id="KW-0694">RNA-binding</keyword>
<keyword evidence="2 7" id="KW-0963">Cytoplasm</keyword>
<dbReference type="InterPro" id="IPR058582">
    <property type="entry name" value="KH_NusA_2nd"/>
</dbReference>
<dbReference type="InterPro" id="IPR026870">
    <property type="entry name" value="Zinc_ribbon_dom"/>
</dbReference>
<keyword evidence="6 7" id="KW-0804">Transcription</keyword>
<evidence type="ECO:0000313" key="10">
    <source>
        <dbReference type="Proteomes" id="UP000823936"/>
    </source>
</evidence>
<evidence type="ECO:0000256" key="6">
    <source>
        <dbReference type="ARBA" id="ARBA00023163"/>
    </source>
</evidence>
<dbReference type="CDD" id="cd22529">
    <property type="entry name" value="KH-II_NusA_rpt2"/>
    <property type="match status" value="1"/>
</dbReference>
<sequence>MSLDLTNEINEMISSANMREEQVLDLIRDMIRSAYKRKYGTDENVQIEFDDTNRLMDVYQIKKVVREEDWYNEHTEISIDDAKELVEDVEIGDVISIPLDPKTFESSSVQSAKQRGQQIVREFTNDRVYANAKSLENKLIFGKLTKRKEGGEYTVDIKLDKADVVFPLRGQSPRETYQDGEQLKFLVERVEKADAQETNRKKRKGPSQVRVVLSRSSRDFIKALLDNEVPEISNGDVEIVAIARQAGVRTKIAVDTKKIDVDPVGAVVGQKGSRIQTIMNECEGEKIDVIRYSSDPLAFVANALIPAQVERVVTIDPQSRHVVAIVEDNQLGFAIGQGGVNVKLAKMLTDWNIEVKTQAQFAEMEINQKIIEDANALFKNEDEEDVRLSNEDLGIAPDDTPLSDIGLDEDLVAKLHNLDIWSVEEFFELTEEELKESGLTEDEISTVRNSVVFEEDDDYTFTCPSCGAEVPSGTAVCPNCGAEFEFE</sequence>
<dbReference type="Pfam" id="PF26594">
    <property type="entry name" value="KH_NusA_2nd"/>
    <property type="match status" value="1"/>
</dbReference>
<evidence type="ECO:0000256" key="1">
    <source>
        <dbReference type="ARBA" id="ARBA00022472"/>
    </source>
</evidence>
<dbReference type="HAMAP" id="MF_00945_B">
    <property type="entry name" value="NusA_B"/>
    <property type="match status" value="1"/>
</dbReference>
<dbReference type="InterPro" id="IPR036555">
    <property type="entry name" value="NusA_N_sf"/>
</dbReference>
<comment type="subcellular location">
    <subcellularLocation>
        <location evidence="7">Cytoplasm</location>
    </subcellularLocation>
</comment>
<dbReference type="FunFam" id="3.30.300.20:FF:000005">
    <property type="entry name" value="Transcription termination/antitermination protein NusA"/>
    <property type="match status" value="1"/>
</dbReference>